<dbReference type="OrthoDB" id="4539099at2"/>
<dbReference type="AlphaFoldDB" id="A0A4S8PJR8"/>
<protein>
    <submittedName>
        <fullName evidence="1">Amino acid transporter</fullName>
    </submittedName>
</protein>
<accession>A0A4S8PJR8</accession>
<organism evidence="1 2">
    <name type="scientific">Glycomyces paridis</name>
    <dbReference type="NCBI Taxonomy" id="2126555"/>
    <lineage>
        <taxon>Bacteria</taxon>
        <taxon>Bacillati</taxon>
        <taxon>Actinomycetota</taxon>
        <taxon>Actinomycetes</taxon>
        <taxon>Glycomycetales</taxon>
        <taxon>Glycomycetaceae</taxon>
        <taxon>Glycomyces</taxon>
    </lineage>
</organism>
<dbReference type="EMBL" id="STGX01000004">
    <property type="protein sequence ID" value="THV30005.1"/>
    <property type="molecule type" value="Genomic_DNA"/>
</dbReference>
<proteinExistence type="predicted"/>
<dbReference type="Gene3D" id="3.30.460.40">
    <property type="match status" value="1"/>
</dbReference>
<dbReference type="RefSeq" id="WP_136528878.1">
    <property type="nucleotide sequence ID" value="NZ_STGX01000004.1"/>
</dbReference>
<comment type="caution">
    <text evidence="1">The sequence shown here is derived from an EMBL/GenBank/DDBJ whole genome shotgun (WGS) entry which is preliminary data.</text>
</comment>
<keyword evidence="2" id="KW-1185">Reference proteome</keyword>
<evidence type="ECO:0000313" key="2">
    <source>
        <dbReference type="Proteomes" id="UP000305792"/>
    </source>
</evidence>
<dbReference type="Pfam" id="PF10706">
    <property type="entry name" value="Aminoglyc_resit"/>
    <property type="match status" value="1"/>
</dbReference>
<evidence type="ECO:0000313" key="1">
    <source>
        <dbReference type="EMBL" id="THV30005.1"/>
    </source>
</evidence>
<name>A0A4S8PJR8_9ACTN</name>
<dbReference type="Proteomes" id="UP000305792">
    <property type="component" value="Unassembled WGS sequence"/>
</dbReference>
<reference evidence="1 2" key="1">
    <citation type="journal article" date="2018" name="Int. J. Syst. Evol. Microbiol.">
        <title>Glycomyces paridis sp. nov., isolated from the medicinal plant Paris polyphylla.</title>
        <authorList>
            <person name="Fang X.M."/>
            <person name="Bai J.L."/>
            <person name="Su J."/>
            <person name="Zhao L.L."/>
            <person name="Liu H.Y."/>
            <person name="Ma B.P."/>
            <person name="Zhang Y.Q."/>
            <person name="Yu L.Y."/>
        </authorList>
    </citation>
    <scope>NUCLEOTIDE SEQUENCE [LARGE SCALE GENOMIC DNA]</scope>
    <source>
        <strain evidence="1 2">CPCC 204357</strain>
    </source>
</reference>
<dbReference type="InterPro" id="IPR019646">
    <property type="entry name" value="Aminoglyc_AdlTrfase"/>
</dbReference>
<gene>
    <name evidence="1" type="ORF">E9998_06370</name>
</gene>
<sequence>MGDVLGAWEPASLAAVRDWMAPVGAPWWIAGGYAIELAVGTPFRAHGDVDVLLLRTDQLAAQRALPDWEWWAADPPGTLRPWEIGETLPADVHDVWCRPGPDRPWALQFMLDESEGGQWVSRRDPRIRRPVAAIGRTGPDGLPYLAPEIQLFYKAKGLRPKDEADFAAALPVLDSPQRRWLRESLALTHPGHVWIDRLEGDWPRRSRSSGGVPTN</sequence>